<keyword evidence="4" id="KW-1185">Reference proteome</keyword>
<evidence type="ECO:0000313" key="3">
    <source>
        <dbReference type="EMBL" id="KAK8064765.1"/>
    </source>
</evidence>
<proteinExistence type="predicted"/>
<accession>A0ABR1V0P6</accession>
<dbReference type="RefSeq" id="XP_066715754.1">
    <property type="nucleotide sequence ID" value="XM_066858812.1"/>
</dbReference>
<evidence type="ECO:0000256" key="1">
    <source>
        <dbReference type="SAM" id="MobiDB-lite"/>
    </source>
</evidence>
<comment type="caution">
    <text evidence="3">The sequence shown here is derived from an EMBL/GenBank/DDBJ whole genome shotgun (WGS) entry which is preliminary data.</text>
</comment>
<dbReference type="EMBL" id="JAQQWL010000007">
    <property type="protein sequence ID" value="KAK8064765.1"/>
    <property type="molecule type" value="Genomic_DNA"/>
</dbReference>
<evidence type="ECO:0000313" key="4">
    <source>
        <dbReference type="Proteomes" id="UP001480595"/>
    </source>
</evidence>
<evidence type="ECO:0000256" key="2">
    <source>
        <dbReference type="SAM" id="SignalP"/>
    </source>
</evidence>
<sequence>MKGHSYYPVIFTLGLLSFAQVCRDGERLQCTEFWRNTRSTGAIRITRSTGRTGRRRGGGLLDAILGKLNGQKGAQQETITKTMKQTITVGAAPTEAAGKNGTDAAAGGVKTVIQTITSGSAQDTKPAAAATVTVTITAAADAKTVTQMMTMTQVQTITMVQMIACGTTQGNPVPASQASAIASSAADAASSNANKQPPAASTTASSSASSAATSAATSASSSAASLASSAATSTSAAQTSSTKAAQTTPAAAQPPPPPPPTTTAAAPSPPPTTAQPAKAASSLVLPVAGGGAQVAAPVVSTMDPAGLQGVNNMPINLSGLTLNSNLNLGAIAAQKTPAALGAAAAAAPAATTSSAEPFKLVLSN</sequence>
<feature type="chain" id="PRO_5047326955" evidence="2">
    <location>
        <begin position="25"/>
        <end position="364"/>
    </location>
</feature>
<feature type="compositionally biased region" description="Pro residues" evidence="1">
    <location>
        <begin position="252"/>
        <end position="273"/>
    </location>
</feature>
<feature type="compositionally biased region" description="Low complexity" evidence="1">
    <location>
        <begin position="237"/>
        <end position="251"/>
    </location>
</feature>
<keyword evidence="2" id="KW-0732">Signal</keyword>
<gene>
    <name evidence="3" type="ORF">PG994_007403</name>
</gene>
<reference evidence="3 4" key="1">
    <citation type="submission" date="2023-01" db="EMBL/GenBank/DDBJ databases">
        <title>Analysis of 21 Apiospora genomes using comparative genomics revels a genus with tremendous synthesis potential of carbohydrate active enzymes and secondary metabolites.</title>
        <authorList>
            <person name="Sorensen T."/>
        </authorList>
    </citation>
    <scope>NUCLEOTIDE SEQUENCE [LARGE SCALE GENOMIC DNA]</scope>
    <source>
        <strain evidence="3 4">CBS 135458</strain>
    </source>
</reference>
<feature type="signal peptide" evidence="2">
    <location>
        <begin position="1"/>
        <end position="24"/>
    </location>
</feature>
<name>A0ABR1V0P6_9PEZI</name>
<organism evidence="3 4">
    <name type="scientific">Apiospora phragmitis</name>
    <dbReference type="NCBI Taxonomy" id="2905665"/>
    <lineage>
        <taxon>Eukaryota</taxon>
        <taxon>Fungi</taxon>
        <taxon>Dikarya</taxon>
        <taxon>Ascomycota</taxon>
        <taxon>Pezizomycotina</taxon>
        <taxon>Sordariomycetes</taxon>
        <taxon>Xylariomycetidae</taxon>
        <taxon>Amphisphaeriales</taxon>
        <taxon>Apiosporaceae</taxon>
        <taxon>Apiospora</taxon>
    </lineage>
</organism>
<dbReference type="GeneID" id="92091875"/>
<protein>
    <submittedName>
        <fullName evidence="3">Uncharacterized protein</fullName>
    </submittedName>
</protein>
<feature type="region of interest" description="Disordered" evidence="1">
    <location>
        <begin position="237"/>
        <end position="279"/>
    </location>
</feature>
<dbReference type="Proteomes" id="UP001480595">
    <property type="component" value="Unassembled WGS sequence"/>
</dbReference>